<dbReference type="EMBL" id="CM010723">
    <property type="protein sequence ID" value="RZC79423.1"/>
    <property type="molecule type" value="Genomic_DNA"/>
</dbReference>
<organism evidence="2 3">
    <name type="scientific">Papaver somniferum</name>
    <name type="common">Opium poppy</name>
    <dbReference type="NCBI Taxonomy" id="3469"/>
    <lineage>
        <taxon>Eukaryota</taxon>
        <taxon>Viridiplantae</taxon>
        <taxon>Streptophyta</taxon>
        <taxon>Embryophyta</taxon>
        <taxon>Tracheophyta</taxon>
        <taxon>Spermatophyta</taxon>
        <taxon>Magnoliopsida</taxon>
        <taxon>Ranunculales</taxon>
        <taxon>Papaveraceae</taxon>
        <taxon>Papaveroideae</taxon>
        <taxon>Papaver</taxon>
    </lineage>
</organism>
<feature type="compositionally biased region" description="Polar residues" evidence="1">
    <location>
        <begin position="51"/>
        <end position="65"/>
    </location>
</feature>
<sequence>MAASFVNPAFFRLPSSQNNEDHDHQDKEEINVKPKIDPTTGALLSGGESVYSVSTTHQHPSMSQL</sequence>
<proteinExistence type="predicted"/>
<dbReference type="AlphaFoldDB" id="A0A4Y7L1K0"/>
<feature type="region of interest" description="Disordered" evidence="1">
    <location>
        <begin position="1"/>
        <end position="65"/>
    </location>
</feature>
<name>A0A4Y7L1K0_PAPSO</name>
<keyword evidence="3" id="KW-1185">Reference proteome</keyword>
<accession>A0A4Y7L1K0</accession>
<protein>
    <submittedName>
        <fullName evidence="2">Uncharacterized protein</fullName>
    </submittedName>
</protein>
<gene>
    <name evidence="2" type="ORF">C5167_003631</name>
</gene>
<evidence type="ECO:0000256" key="1">
    <source>
        <dbReference type="SAM" id="MobiDB-lite"/>
    </source>
</evidence>
<evidence type="ECO:0000313" key="2">
    <source>
        <dbReference type="EMBL" id="RZC79423.1"/>
    </source>
</evidence>
<reference evidence="2 3" key="1">
    <citation type="journal article" date="2018" name="Science">
        <title>The opium poppy genome and morphinan production.</title>
        <authorList>
            <person name="Guo L."/>
            <person name="Winzer T."/>
            <person name="Yang X."/>
            <person name="Li Y."/>
            <person name="Ning Z."/>
            <person name="He Z."/>
            <person name="Teodor R."/>
            <person name="Lu Y."/>
            <person name="Bowser T.A."/>
            <person name="Graham I.A."/>
            <person name="Ye K."/>
        </authorList>
    </citation>
    <scope>NUCLEOTIDE SEQUENCE [LARGE SCALE GENOMIC DNA]</scope>
    <source>
        <strain evidence="3">cv. HN1</strain>
        <tissue evidence="2">Leaves</tissue>
    </source>
</reference>
<feature type="compositionally biased region" description="Basic and acidic residues" evidence="1">
    <location>
        <begin position="19"/>
        <end position="36"/>
    </location>
</feature>
<dbReference type="Gramene" id="RZC79423">
    <property type="protein sequence ID" value="RZC79423"/>
    <property type="gene ID" value="C5167_003631"/>
</dbReference>
<dbReference type="Proteomes" id="UP000316621">
    <property type="component" value="Chromosome 9"/>
</dbReference>
<evidence type="ECO:0000313" key="3">
    <source>
        <dbReference type="Proteomes" id="UP000316621"/>
    </source>
</evidence>